<keyword evidence="10" id="KW-0805">Transcription regulation</keyword>
<dbReference type="CDD" id="cd19172">
    <property type="entry name" value="SET_SETD2"/>
    <property type="match status" value="1"/>
</dbReference>
<evidence type="ECO:0000313" key="19">
    <source>
        <dbReference type="EMBL" id="CCF58774.1"/>
    </source>
</evidence>
<dbReference type="SMART" id="SM00317">
    <property type="entry name" value="SET"/>
    <property type="match status" value="1"/>
</dbReference>
<feature type="region of interest" description="Disordered" evidence="15">
    <location>
        <begin position="647"/>
        <end position="666"/>
    </location>
</feature>
<dbReference type="Gene3D" id="2.170.270.10">
    <property type="entry name" value="SET domain"/>
    <property type="match status" value="1"/>
</dbReference>
<dbReference type="Pfam" id="PF00856">
    <property type="entry name" value="SET"/>
    <property type="match status" value="1"/>
</dbReference>
<dbReference type="SUPFAM" id="SSF51045">
    <property type="entry name" value="WW domain"/>
    <property type="match status" value="1"/>
</dbReference>
<dbReference type="Pfam" id="PF18507">
    <property type="entry name" value="WW_1"/>
    <property type="match status" value="1"/>
</dbReference>
<evidence type="ECO:0000256" key="4">
    <source>
        <dbReference type="ARBA" id="ARBA00018028"/>
    </source>
</evidence>
<evidence type="ECO:0000256" key="7">
    <source>
        <dbReference type="ARBA" id="ARBA00022603"/>
    </source>
</evidence>
<keyword evidence="11" id="KW-0804">Transcription</keyword>
<dbReference type="InterPro" id="IPR050777">
    <property type="entry name" value="SET2_Histone-Lys_MeTrsfase"/>
</dbReference>
<dbReference type="eggNOG" id="KOG4442">
    <property type="taxonomic scope" value="Eukaryota"/>
</dbReference>
<evidence type="ECO:0000256" key="3">
    <source>
        <dbReference type="ARBA" id="ARBA00012178"/>
    </source>
</evidence>
<dbReference type="EC" id="2.1.1.359" evidence="3"/>
<dbReference type="RefSeq" id="XP_003957909.1">
    <property type="nucleotide sequence ID" value="XM_003957860.1"/>
</dbReference>
<dbReference type="GO" id="GO:0005829">
    <property type="term" value="C:cytosol"/>
    <property type="evidence" value="ECO:0007669"/>
    <property type="project" value="EnsemblFungi"/>
</dbReference>
<dbReference type="KEGG" id="kaf:KAFR_0F01770"/>
<keyword evidence="12" id="KW-0539">Nucleus</keyword>
<dbReference type="GO" id="GO:0003723">
    <property type="term" value="F:RNA binding"/>
    <property type="evidence" value="ECO:0007669"/>
    <property type="project" value="EnsemblFungi"/>
</dbReference>
<dbReference type="STRING" id="1071382.H2AWM4"/>
<feature type="domain" description="Post-SET" evidence="17">
    <location>
        <begin position="238"/>
        <end position="254"/>
    </location>
</feature>
<evidence type="ECO:0000256" key="1">
    <source>
        <dbReference type="ARBA" id="ARBA00004123"/>
    </source>
</evidence>
<evidence type="ECO:0000259" key="16">
    <source>
        <dbReference type="PROSITE" id="PS50280"/>
    </source>
</evidence>
<dbReference type="InterPro" id="IPR038190">
    <property type="entry name" value="SRI_sf"/>
</dbReference>
<proteinExistence type="predicted"/>
<dbReference type="GO" id="GO:0009302">
    <property type="term" value="P:sno(s)RNA transcription"/>
    <property type="evidence" value="ECO:0007669"/>
    <property type="project" value="EnsemblFungi"/>
</dbReference>
<dbReference type="GO" id="GO:0045128">
    <property type="term" value="P:negative regulation of reciprocal meiotic recombination"/>
    <property type="evidence" value="ECO:0007669"/>
    <property type="project" value="EnsemblFungi"/>
</dbReference>
<keyword evidence="6" id="KW-0678">Repressor</keyword>
<dbReference type="PROSITE" id="PS51568">
    <property type="entry name" value="SAM_MT43_SET2_1"/>
    <property type="match status" value="1"/>
</dbReference>
<dbReference type="GO" id="GO:0032259">
    <property type="term" value="P:methylation"/>
    <property type="evidence" value="ECO:0007669"/>
    <property type="project" value="UniProtKB-KW"/>
</dbReference>
<dbReference type="EMBL" id="HE650826">
    <property type="protein sequence ID" value="CCF58774.1"/>
    <property type="molecule type" value="Genomic_DNA"/>
</dbReference>
<evidence type="ECO:0000259" key="17">
    <source>
        <dbReference type="PROSITE" id="PS50868"/>
    </source>
</evidence>
<accession>H2AWM4</accession>
<dbReference type="GO" id="GO:0005694">
    <property type="term" value="C:chromosome"/>
    <property type="evidence" value="ECO:0007669"/>
    <property type="project" value="UniProtKB-SubCell"/>
</dbReference>
<reference evidence="19 20" key="1">
    <citation type="journal article" date="2011" name="Proc. Natl. Acad. Sci. U.S.A.">
        <title>Evolutionary erosion of yeast sex chromosomes by mating-type switching accidents.</title>
        <authorList>
            <person name="Gordon J.L."/>
            <person name="Armisen D."/>
            <person name="Proux-Wera E."/>
            <person name="Oheigeartaigh S.S."/>
            <person name="Byrne K.P."/>
            <person name="Wolfe K.H."/>
        </authorList>
    </citation>
    <scope>NUCLEOTIDE SEQUENCE [LARGE SCALE GENOMIC DNA]</scope>
    <source>
        <strain evidence="20">ATCC 22294 / BCRC 22015 / CBS 2517 / CECT 1963 / NBRC 1671 / NRRL Y-8276</strain>
    </source>
</reference>
<evidence type="ECO:0000256" key="2">
    <source>
        <dbReference type="ARBA" id="ARBA00004286"/>
    </source>
</evidence>
<dbReference type="GO" id="GO:0006354">
    <property type="term" value="P:DNA-templated transcription elongation"/>
    <property type="evidence" value="ECO:0007669"/>
    <property type="project" value="EnsemblFungi"/>
</dbReference>
<evidence type="ECO:0000256" key="10">
    <source>
        <dbReference type="ARBA" id="ARBA00023015"/>
    </source>
</evidence>
<dbReference type="GO" id="GO:0006283">
    <property type="term" value="P:transcription-coupled nucleotide-excision repair"/>
    <property type="evidence" value="ECO:0007669"/>
    <property type="project" value="EnsemblFungi"/>
</dbReference>
<dbReference type="InterPro" id="IPR046341">
    <property type="entry name" value="SET_dom_sf"/>
</dbReference>
<dbReference type="GO" id="GO:0005634">
    <property type="term" value="C:nucleus"/>
    <property type="evidence" value="ECO:0007669"/>
    <property type="project" value="UniProtKB-SubCell"/>
</dbReference>
<feature type="domain" description="SET" evidence="16">
    <location>
        <begin position="114"/>
        <end position="231"/>
    </location>
</feature>
<comment type="subcellular location">
    <subcellularLocation>
        <location evidence="2">Chromosome</location>
    </subcellularLocation>
    <subcellularLocation>
        <location evidence="1">Nucleus</location>
    </subcellularLocation>
</comment>
<dbReference type="InterPro" id="IPR013257">
    <property type="entry name" value="SRI"/>
</dbReference>
<keyword evidence="5" id="KW-0158">Chromosome</keyword>
<dbReference type="GO" id="GO:0140955">
    <property type="term" value="F:histone H3K36 trimethyltransferase activity"/>
    <property type="evidence" value="ECO:0007669"/>
    <property type="project" value="UniProtKB-EC"/>
</dbReference>
<feature type="region of interest" description="Disordered" evidence="15">
    <location>
        <begin position="485"/>
        <end position="515"/>
    </location>
</feature>
<dbReference type="InterPro" id="IPR036020">
    <property type="entry name" value="WW_dom_sf"/>
</dbReference>
<dbReference type="AlphaFoldDB" id="H2AWM4"/>
<keyword evidence="20" id="KW-1185">Reference proteome</keyword>
<dbReference type="Pfam" id="PF17907">
    <property type="entry name" value="AWS"/>
    <property type="match status" value="1"/>
</dbReference>
<evidence type="ECO:0000256" key="6">
    <source>
        <dbReference type="ARBA" id="ARBA00022491"/>
    </source>
</evidence>
<keyword evidence="7" id="KW-0489">Methyltransferase</keyword>
<evidence type="ECO:0000259" key="18">
    <source>
        <dbReference type="PROSITE" id="PS51215"/>
    </source>
</evidence>
<evidence type="ECO:0000256" key="12">
    <source>
        <dbReference type="ARBA" id="ARBA00023242"/>
    </source>
</evidence>
<dbReference type="SMART" id="SM00570">
    <property type="entry name" value="AWS"/>
    <property type="match status" value="1"/>
</dbReference>
<keyword evidence="8" id="KW-0808">Transferase</keyword>
<dbReference type="SUPFAM" id="SSF82199">
    <property type="entry name" value="SET domain"/>
    <property type="match status" value="1"/>
</dbReference>
<organism evidence="19 20">
    <name type="scientific">Kazachstania africana (strain ATCC 22294 / BCRC 22015 / CBS 2517 / CECT 1963 / NBRC 1671 / NRRL Y-8276)</name>
    <name type="common">Yeast</name>
    <name type="synonym">Kluyveromyces africanus</name>
    <dbReference type="NCBI Taxonomy" id="1071382"/>
    <lineage>
        <taxon>Eukaryota</taxon>
        <taxon>Fungi</taxon>
        <taxon>Dikarya</taxon>
        <taxon>Ascomycota</taxon>
        <taxon>Saccharomycotina</taxon>
        <taxon>Saccharomycetes</taxon>
        <taxon>Saccharomycetales</taxon>
        <taxon>Saccharomycetaceae</taxon>
        <taxon>Kazachstania</taxon>
    </lineage>
</organism>
<feature type="region of interest" description="Disordered" evidence="15">
    <location>
        <begin position="574"/>
        <end position="600"/>
    </location>
</feature>
<dbReference type="InterPro" id="IPR044437">
    <property type="entry name" value="SETD2/Set2_SET"/>
</dbReference>
<dbReference type="InParanoid" id="H2AWM4"/>
<dbReference type="SMART" id="SM00508">
    <property type="entry name" value="PostSET"/>
    <property type="match status" value="1"/>
</dbReference>
<dbReference type="PROSITE" id="PS50868">
    <property type="entry name" value="POST_SET"/>
    <property type="match status" value="1"/>
</dbReference>
<dbReference type="GO" id="GO:0030437">
    <property type="term" value="P:ascospore formation"/>
    <property type="evidence" value="ECO:0007669"/>
    <property type="project" value="EnsemblFungi"/>
</dbReference>
<dbReference type="GO" id="GO:0006353">
    <property type="term" value="P:DNA-templated transcription termination"/>
    <property type="evidence" value="ECO:0007669"/>
    <property type="project" value="EnsemblFungi"/>
</dbReference>
<evidence type="ECO:0000313" key="20">
    <source>
        <dbReference type="Proteomes" id="UP000005220"/>
    </source>
</evidence>
<evidence type="ECO:0000256" key="13">
    <source>
        <dbReference type="ARBA" id="ARBA00030091"/>
    </source>
</evidence>
<sequence length="711" mass="82568">MSSSSNSPSTVIQAEVRLFLDEEDKTVEALSTFTALDTCTYQNKSLGNSPNEFMDCDCFENIIVDEDGNRHNMSCDENSDCINRLTLIECINELCESSCGENCQNQRFQKKQYADISVFQTEMKGYGVRCNTDLEANEFIYEYIGEVIDEESFRDRLIKYDEMHFKHFYFMMLQNGQFIDATRKGALGRFCNHSCNPNAYVNKWVVNGKLKMGIFSKRKIQKGEEITFDYNVDRYGANAQKCYCGEPNCIGFLGGKTQTDSASLLPQSYADALGVKVSMERKWIKEKKAKGEKIVKSKEGSENINVEFVESLEDLPCETIEDVTRVMSVLLQNENTLIASKLFKRLYLISDESLYYQVIKLHGYKCFTKLLKLFADDIKIEEAIVNFLDNLPKTTKNGIVASQIDTSITMISEKYPSLKGSCSKLLEKWDAYETYTRISKREISELSSASSSTINKIMDFRRVRLPPGWEIIQENGRPMYYNAQQKRKLSEPPDNSGYRSNDFNSRMESKRNKRLRRIDEERERKKRKEYFLEEQNAIERAKKEELEQMKLKMKMETEKRNVLDQIIADANKKKDLEEEKNNDATKKNIKKEPTPKRHTHRYEHHWNKFFASFVPNLVRKYESDVHLTHDHMKECSRDIVKILTSKELKKDPKNMPPEKLNKDKHAKVKSFVKSYMDKFIAKYKQKKQEHRKSSASSSHHLNGSTASAVGQ</sequence>
<protein>
    <recommendedName>
        <fullName evidence="4">Histone-lysine N-methyltransferase, H3 lysine-36 specific</fullName>
        <ecNumber evidence="3">2.1.1.359</ecNumber>
    </recommendedName>
    <alternativeName>
        <fullName evidence="13">SET domain-containing protein 2</fullName>
    </alternativeName>
</protein>
<feature type="region of interest" description="Disordered" evidence="15">
    <location>
        <begin position="683"/>
        <end position="711"/>
    </location>
</feature>
<dbReference type="Proteomes" id="UP000005220">
    <property type="component" value="Chromosome 6"/>
</dbReference>
<feature type="compositionally biased region" description="Basic and acidic residues" evidence="15">
    <location>
        <begin position="574"/>
        <end position="595"/>
    </location>
</feature>
<dbReference type="PANTHER" id="PTHR22884">
    <property type="entry name" value="SET DOMAIN PROTEINS"/>
    <property type="match status" value="1"/>
</dbReference>
<dbReference type="InterPro" id="IPR001202">
    <property type="entry name" value="WW_dom"/>
</dbReference>
<dbReference type="Gene3D" id="1.10.1740.100">
    <property type="entry name" value="Set2, Rpb1 interacting domain"/>
    <property type="match status" value="1"/>
</dbReference>
<feature type="compositionally biased region" description="Polar residues" evidence="15">
    <location>
        <begin position="699"/>
        <end position="711"/>
    </location>
</feature>
<dbReference type="HOGENOM" id="CLU_008492_1_1_1"/>
<dbReference type="InterPro" id="IPR025788">
    <property type="entry name" value="Set2_fungi"/>
</dbReference>
<dbReference type="FunFam" id="2.170.270.10:FF:000033">
    <property type="entry name" value="Histone-lysine N-methyltransferase"/>
    <property type="match status" value="1"/>
</dbReference>
<evidence type="ECO:0000256" key="5">
    <source>
        <dbReference type="ARBA" id="ARBA00022454"/>
    </source>
</evidence>
<feature type="domain" description="AWS" evidence="18">
    <location>
        <begin position="51"/>
        <end position="112"/>
    </location>
</feature>
<dbReference type="InterPro" id="IPR001214">
    <property type="entry name" value="SET_dom"/>
</dbReference>
<dbReference type="PROSITE" id="PS50280">
    <property type="entry name" value="SET"/>
    <property type="match status" value="1"/>
</dbReference>
<name>H2AWM4_KAZAF</name>
<keyword evidence="9" id="KW-0949">S-adenosyl-L-methionine</keyword>
<evidence type="ECO:0000256" key="9">
    <source>
        <dbReference type="ARBA" id="ARBA00022691"/>
    </source>
</evidence>
<dbReference type="GO" id="GO:0030174">
    <property type="term" value="P:regulation of DNA-templated DNA replication initiation"/>
    <property type="evidence" value="ECO:0007669"/>
    <property type="project" value="EnsemblFungi"/>
</dbReference>
<evidence type="ECO:0000256" key="14">
    <source>
        <dbReference type="ARBA" id="ARBA00047545"/>
    </source>
</evidence>
<dbReference type="FunCoup" id="H2AWM4">
    <property type="interactions" value="162"/>
</dbReference>
<gene>
    <name evidence="19" type="primary">KAFR0F01770</name>
    <name evidence="19" type="ORF">KAFR_0F01770</name>
</gene>
<dbReference type="InterPro" id="IPR006560">
    <property type="entry name" value="AWS_dom"/>
</dbReference>
<dbReference type="OrthoDB" id="422362at2759"/>
<dbReference type="GeneID" id="13884242"/>
<evidence type="ECO:0000256" key="11">
    <source>
        <dbReference type="ARBA" id="ARBA00023163"/>
    </source>
</evidence>
<evidence type="ECO:0000256" key="15">
    <source>
        <dbReference type="SAM" id="MobiDB-lite"/>
    </source>
</evidence>
<dbReference type="GO" id="GO:0060195">
    <property type="term" value="P:negative regulation of antisense RNA transcription"/>
    <property type="evidence" value="ECO:0007669"/>
    <property type="project" value="EnsemblFungi"/>
</dbReference>
<evidence type="ECO:0000256" key="8">
    <source>
        <dbReference type="ARBA" id="ARBA00022679"/>
    </source>
</evidence>
<dbReference type="InterPro" id="IPR003616">
    <property type="entry name" value="Post-SET_dom"/>
</dbReference>
<comment type="catalytic activity">
    <reaction evidence="14">
        <text>L-lysyl(36)-[histone H3] + 3 S-adenosyl-L-methionine = N(6),N(6),N(6)-trimethyl-L-lysyl(36)-[histone H3] + 3 S-adenosyl-L-homocysteine + 3 H(+)</text>
        <dbReference type="Rhea" id="RHEA:60324"/>
        <dbReference type="Rhea" id="RHEA-COMP:9785"/>
        <dbReference type="Rhea" id="RHEA-COMP:15536"/>
        <dbReference type="ChEBI" id="CHEBI:15378"/>
        <dbReference type="ChEBI" id="CHEBI:29969"/>
        <dbReference type="ChEBI" id="CHEBI:57856"/>
        <dbReference type="ChEBI" id="CHEBI:59789"/>
        <dbReference type="ChEBI" id="CHEBI:61961"/>
        <dbReference type="EC" id="2.1.1.359"/>
    </reaction>
</comment>
<dbReference type="Pfam" id="PF08236">
    <property type="entry name" value="SRI"/>
    <property type="match status" value="1"/>
</dbReference>
<dbReference type="PROSITE" id="PS51215">
    <property type="entry name" value="AWS"/>
    <property type="match status" value="1"/>
</dbReference>